<dbReference type="GO" id="GO:0016020">
    <property type="term" value="C:membrane"/>
    <property type="evidence" value="ECO:0007669"/>
    <property type="project" value="InterPro"/>
</dbReference>
<gene>
    <name evidence="2" type="ORF">OMP40_21645</name>
</gene>
<dbReference type="PANTHER" id="PTHR35789:SF1">
    <property type="entry name" value="SPORE GERMINATION PROTEIN B3"/>
    <property type="match status" value="1"/>
</dbReference>
<keyword evidence="3" id="KW-1185">Reference proteome</keyword>
<name>A0A9X4KWM6_9BACL</name>
<evidence type="ECO:0000313" key="3">
    <source>
        <dbReference type="Proteomes" id="UP001153404"/>
    </source>
</evidence>
<evidence type="ECO:0000313" key="2">
    <source>
        <dbReference type="EMBL" id="MDG0811681.1"/>
    </source>
</evidence>
<comment type="caution">
    <text evidence="2">The sequence shown here is derived from an EMBL/GenBank/DDBJ whole genome shotgun (WGS) entry which is preliminary data.</text>
</comment>
<dbReference type="EMBL" id="JAPDIA010000007">
    <property type="protein sequence ID" value="MDG0811681.1"/>
    <property type="molecule type" value="Genomic_DNA"/>
</dbReference>
<dbReference type="Pfam" id="PF05504">
    <property type="entry name" value="Spore_GerAC"/>
    <property type="match status" value="1"/>
</dbReference>
<evidence type="ECO:0000259" key="1">
    <source>
        <dbReference type="Pfam" id="PF05504"/>
    </source>
</evidence>
<dbReference type="InterPro" id="IPR046953">
    <property type="entry name" value="Spore_GerAC-like_C"/>
</dbReference>
<dbReference type="Gene3D" id="3.30.300.210">
    <property type="entry name" value="Nutrient germinant receptor protein C, domain 3"/>
    <property type="match status" value="1"/>
</dbReference>
<proteinExistence type="predicted"/>
<feature type="domain" description="Spore germination GerAC-like C-terminal" evidence="1">
    <location>
        <begin position="29"/>
        <end position="146"/>
    </location>
</feature>
<dbReference type="AlphaFoldDB" id="A0A9X4KWM6"/>
<organism evidence="2 3">
    <name type="scientific">Cohnella rhizosphaerae</name>
    <dbReference type="NCBI Taxonomy" id="1457232"/>
    <lineage>
        <taxon>Bacteria</taxon>
        <taxon>Bacillati</taxon>
        <taxon>Bacillota</taxon>
        <taxon>Bacilli</taxon>
        <taxon>Bacillales</taxon>
        <taxon>Paenibacillaceae</taxon>
        <taxon>Cohnella</taxon>
    </lineage>
</organism>
<reference evidence="2" key="1">
    <citation type="submission" date="2022-10" db="EMBL/GenBank/DDBJ databases">
        <title>Comparative genomic analysis of Cohnella hashimotonis sp. nov., isolated from the International Space Station.</title>
        <authorList>
            <person name="Simpson A."/>
            <person name="Venkateswaran K."/>
        </authorList>
    </citation>
    <scope>NUCLEOTIDE SEQUENCE</scope>
    <source>
        <strain evidence="2">DSM 28161</strain>
    </source>
</reference>
<accession>A0A9X4KWM6</accession>
<protein>
    <submittedName>
        <fullName evidence="2">Ger(X)C family spore germination C-terminal domain-containing protein</fullName>
    </submittedName>
</protein>
<dbReference type="InterPro" id="IPR038501">
    <property type="entry name" value="Spore_GerAC_C_sf"/>
</dbReference>
<dbReference type="GO" id="GO:0009847">
    <property type="term" value="P:spore germination"/>
    <property type="evidence" value="ECO:0007669"/>
    <property type="project" value="InterPro"/>
</dbReference>
<dbReference type="PANTHER" id="PTHR35789">
    <property type="entry name" value="SPORE GERMINATION PROTEIN B3"/>
    <property type="match status" value="1"/>
</dbReference>
<dbReference type="Proteomes" id="UP001153404">
    <property type="component" value="Unassembled WGS sequence"/>
</dbReference>
<dbReference type="InterPro" id="IPR008844">
    <property type="entry name" value="Spore_GerAC-like"/>
</dbReference>
<dbReference type="RefSeq" id="WP_277534458.1">
    <property type="nucleotide sequence ID" value="NZ_JAPDIA010000007.1"/>
</dbReference>
<sequence>MKPRPSVGRRAISRRRCTTCSPARGKFDYKLNHLKAKITPLVSPEGDIFCKVMLGAEATLESALSGEDISTPAALHRLEREMNEAIGSDLKSALEKSQAAGADILELGQRLEWRYPRLWARLKNKWMQVYGKEVRFKVKTDIRVTHMEGGA</sequence>